<accession>A0ACB8ABM8</accession>
<proteinExistence type="predicted"/>
<dbReference type="EMBL" id="MU267711">
    <property type="protein sequence ID" value="KAH7910495.1"/>
    <property type="molecule type" value="Genomic_DNA"/>
</dbReference>
<evidence type="ECO:0000313" key="2">
    <source>
        <dbReference type="Proteomes" id="UP000790377"/>
    </source>
</evidence>
<name>A0ACB8ABM8_9AGAM</name>
<keyword evidence="2" id="KW-1185">Reference proteome</keyword>
<gene>
    <name evidence="1" type="ORF">BJ138DRAFT_101640</name>
</gene>
<evidence type="ECO:0000313" key="1">
    <source>
        <dbReference type="EMBL" id="KAH7910495.1"/>
    </source>
</evidence>
<protein>
    <submittedName>
        <fullName evidence="1">Uncharacterized protein</fullName>
    </submittedName>
</protein>
<reference evidence="1" key="1">
    <citation type="journal article" date="2021" name="New Phytol.">
        <title>Evolutionary innovations through gain and loss of genes in the ectomycorrhizal Boletales.</title>
        <authorList>
            <person name="Wu G."/>
            <person name="Miyauchi S."/>
            <person name="Morin E."/>
            <person name="Kuo A."/>
            <person name="Drula E."/>
            <person name="Varga T."/>
            <person name="Kohler A."/>
            <person name="Feng B."/>
            <person name="Cao Y."/>
            <person name="Lipzen A."/>
            <person name="Daum C."/>
            <person name="Hundley H."/>
            <person name="Pangilinan J."/>
            <person name="Johnson J."/>
            <person name="Barry K."/>
            <person name="LaButti K."/>
            <person name="Ng V."/>
            <person name="Ahrendt S."/>
            <person name="Min B."/>
            <person name="Choi I.G."/>
            <person name="Park H."/>
            <person name="Plett J.M."/>
            <person name="Magnuson J."/>
            <person name="Spatafora J.W."/>
            <person name="Nagy L.G."/>
            <person name="Henrissat B."/>
            <person name="Grigoriev I.V."/>
            <person name="Yang Z.L."/>
            <person name="Xu J."/>
            <person name="Martin F.M."/>
        </authorList>
    </citation>
    <scope>NUCLEOTIDE SEQUENCE</scope>
    <source>
        <strain evidence="1">ATCC 28755</strain>
    </source>
</reference>
<comment type="caution">
    <text evidence="1">The sequence shown here is derived from an EMBL/GenBank/DDBJ whole genome shotgun (WGS) entry which is preliminary data.</text>
</comment>
<organism evidence="1 2">
    <name type="scientific">Hygrophoropsis aurantiaca</name>
    <dbReference type="NCBI Taxonomy" id="72124"/>
    <lineage>
        <taxon>Eukaryota</taxon>
        <taxon>Fungi</taxon>
        <taxon>Dikarya</taxon>
        <taxon>Basidiomycota</taxon>
        <taxon>Agaricomycotina</taxon>
        <taxon>Agaricomycetes</taxon>
        <taxon>Agaricomycetidae</taxon>
        <taxon>Boletales</taxon>
        <taxon>Coniophorineae</taxon>
        <taxon>Hygrophoropsidaceae</taxon>
        <taxon>Hygrophoropsis</taxon>
    </lineage>
</organism>
<sequence length="101" mass="11166">MPSKADSKPLPLSDTLRDLALLRASSIDLSNLVTHNPSPDPTNEQNDSAVEEATQRSFQLVKEGRAALRVFNSGELDKQETRLEEVSTQAQEVLKGLYRDS</sequence>
<dbReference type="Proteomes" id="UP000790377">
    <property type="component" value="Unassembled WGS sequence"/>
</dbReference>